<dbReference type="SUPFAM" id="SSF55729">
    <property type="entry name" value="Acyl-CoA N-acyltransferases (Nat)"/>
    <property type="match status" value="1"/>
</dbReference>
<dbReference type="Proteomes" id="UP001139028">
    <property type="component" value="Unassembled WGS sequence"/>
</dbReference>
<dbReference type="EMBL" id="JALBWM010000001">
    <property type="protein sequence ID" value="MCO1332716.1"/>
    <property type="molecule type" value="Genomic_DNA"/>
</dbReference>
<dbReference type="Pfam" id="PF00583">
    <property type="entry name" value="Acetyltransf_1"/>
    <property type="match status" value="1"/>
</dbReference>
<keyword evidence="3" id="KW-1185">Reference proteome</keyword>
<evidence type="ECO:0000313" key="3">
    <source>
        <dbReference type="Proteomes" id="UP001139028"/>
    </source>
</evidence>
<proteinExistence type="predicted"/>
<evidence type="ECO:0000313" key="2">
    <source>
        <dbReference type="EMBL" id="MCO1332716.1"/>
    </source>
</evidence>
<comment type="caution">
    <text evidence="2">The sequence shown here is derived from an EMBL/GenBank/DDBJ whole genome shotgun (WGS) entry which is preliminary data.</text>
</comment>
<feature type="domain" description="N-acetyltransferase" evidence="1">
    <location>
        <begin position="1"/>
        <end position="160"/>
    </location>
</feature>
<accession>A0A9X2J5S0</accession>
<reference evidence="2" key="1">
    <citation type="journal article" date="2022" name="Arch. Microbiol.">
        <title>Microbulbifer okhotskensis sp. nov., isolated from a deep bottom sediment of the Okhotsk Sea.</title>
        <authorList>
            <person name="Romanenko L."/>
            <person name="Kurilenko V."/>
            <person name="Otstavnykh N."/>
            <person name="Velansky P."/>
            <person name="Isaeva M."/>
            <person name="Mikhailov V."/>
        </authorList>
    </citation>
    <scope>NUCLEOTIDE SEQUENCE</scope>
    <source>
        <strain evidence="2">OS29</strain>
    </source>
</reference>
<protein>
    <submittedName>
        <fullName evidence="2">GNAT family N-acetyltransferase</fullName>
    </submittedName>
</protein>
<dbReference type="GO" id="GO:0016747">
    <property type="term" value="F:acyltransferase activity, transferring groups other than amino-acyl groups"/>
    <property type="evidence" value="ECO:0007669"/>
    <property type="project" value="InterPro"/>
</dbReference>
<name>A0A9X2J5S0_9GAMM</name>
<gene>
    <name evidence="2" type="ORF">MO867_00055</name>
</gene>
<dbReference type="Gene3D" id="3.40.630.30">
    <property type="match status" value="1"/>
</dbReference>
<sequence length="160" mass="18217">MQIREATSHDIEGMWSLFCGVRANGELRYSAKIGREEFSVQWFNRDLQTYVAEELPHLLGAYKLGVNFPGINSHVAAAYYLVHTAVRGRGVGRALIEHSISRAQDVGYLEMQFNYIPSTSQPTMTLYTELGFDIIETQPRAFTDRCGELCEAYVLQRFLQ</sequence>
<dbReference type="AlphaFoldDB" id="A0A9X2J5S0"/>
<organism evidence="2 3">
    <name type="scientific">Microbulbifer okhotskensis</name>
    <dbReference type="NCBI Taxonomy" id="2926617"/>
    <lineage>
        <taxon>Bacteria</taxon>
        <taxon>Pseudomonadati</taxon>
        <taxon>Pseudomonadota</taxon>
        <taxon>Gammaproteobacteria</taxon>
        <taxon>Cellvibrionales</taxon>
        <taxon>Microbulbiferaceae</taxon>
        <taxon>Microbulbifer</taxon>
    </lineage>
</organism>
<dbReference type="RefSeq" id="WP_252463887.1">
    <property type="nucleotide sequence ID" value="NZ_JALBWM010000001.1"/>
</dbReference>
<dbReference type="PANTHER" id="PTHR43138:SF1">
    <property type="entry name" value="N-ACETYLTRANSFERASE ACA1"/>
    <property type="match status" value="1"/>
</dbReference>
<dbReference type="CDD" id="cd04301">
    <property type="entry name" value="NAT_SF"/>
    <property type="match status" value="1"/>
</dbReference>
<evidence type="ECO:0000259" key="1">
    <source>
        <dbReference type="PROSITE" id="PS51186"/>
    </source>
</evidence>
<dbReference type="PANTHER" id="PTHR43138">
    <property type="entry name" value="ACETYLTRANSFERASE, GNAT FAMILY"/>
    <property type="match status" value="1"/>
</dbReference>
<dbReference type="InterPro" id="IPR052742">
    <property type="entry name" value="Mito_N-acetyltransferase"/>
</dbReference>
<dbReference type="InterPro" id="IPR000182">
    <property type="entry name" value="GNAT_dom"/>
</dbReference>
<dbReference type="InterPro" id="IPR016181">
    <property type="entry name" value="Acyl_CoA_acyltransferase"/>
</dbReference>
<dbReference type="PROSITE" id="PS51186">
    <property type="entry name" value="GNAT"/>
    <property type="match status" value="1"/>
</dbReference>